<name>A0ABN1G5X8_9PROT</name>
<reference evidence="3 4" key="1">
    <citation type="journal article" date="2019" name="Int. J. Syst. Evol. Microbiol.">
        <title>The Global Catalogue of Microorganisms (GCM) 10K type strain sequencing project: providing services to taxonomists for standard genome sequencing and annotation.</title>
        <authorList>
            <consortium name="The Broad Institute Genomics Platform"/>
            <consortium name="The Broad Institute Genome Sequencing Center for Infectious Disease"/>
            <person name="Wu L."/>
            <person name="Ma J."/>
        </authorList>
    </citation>
    <scope>NUCLEOTIDE SEQUENCE [LARGE SCALE GENOMIC DNA]</scope>
    <source>
        <strain evidence="3 4">JCM 9933</strain>
    </source>
</reference>
<dbReference type="EMBL" id="BAAAFZ010000094">
    <property type="protein sequence ID" value="GAA0604440.1"/>
    <property type="molecule type" value="Genomic_DNA"/>
</dbReference>
<feature type="region of interest" description="Disordered" evidence="1">
    <location>
        <begin position="100"/>
        <end position="141"/>
    </location>
</feature>
<evidence type="ECO:0000256" key="2">
    <source>
        <dbReference type="SAM" id="SignalP"/>
    </source>
</evidence>
<evidence type="ECO:0008006" key="5">
    <source>
        <dbReference type="Google" id="ProtNLM"/>
    </source>
</evidence>
<organism evidence="3 4">
    <name type="scientific">Craurococcus roseus</name>
    <dbReference type="NCBI Taxonomy" id="77585"/>
    <lineage>
        <taxon>Bacteria</taxon>
        <taxon>Pseudomonadati</taxon>
        <taxon>Pseudomonadota</taxon>
        <taxon>Alphaproteobacteria</taxon>
        <taxon>Acetobacterales</taxon>
        <taxon>Acetobacteraceae</taxon>
        <taxon>Craurococcus</taxon>
    </lineage>
</organism>
<keyword evidence="4" id="KW-1185">Reference proteome</keyword>
<evidence type="ECO:0000313" key="4">
    <source>
        <dbReference type="Proteomes" id="UP001501588"/>
    </source>
</evidence>
<keyword evidence="2" id="KW-0732">Signal</keyword>
<feature type="signal peptide" evidence="2">
    <location>
        <begin position="1"/>
        <end position="27"/>
    </location>
</feature>
<feature type="compositionally biased region" description="Polar residues" evidence="1">
    <location>
        <begin position="120"/>
        <end position="141"/>
    </location>
</feature>
<comment type="caution">
    <text evidence="3">The sequence shown here is derived from an EMBL/GenBank/DDBJ whole genome shotgun (WGS) entry which is preliminary data.</text>
</comment>
<evidence type="ECO:0000313" key="3">
    <source>
        <dbReference type="EMBL" id="GAA0604440.1"/>
    </source>
</evidence>
<proteinExistence type="predicted"/>
<dbReference type="Proteomes" id="UP001501588">
    <property type="component" value="Unassembled WGS sequence"/>
</dbReference>
<gene>
    <name evidence="3" type="ORF">GCM10009416_47570</name>
</gene>
<dbReference type="RefSeq" id="WP_343897933.1">
    <property type="nucleotide sequence ID" value="NZ_BAAAFZ010000094.1"/>
</dbReference>
<sequence>MRETFLSTAATGCLLFASPAATPAAMAQPGIAPPGIIIGSDEVTATVETVGQRTRMVLLRGPTGGLLTVHAGQEARNLPRVRPGDRVVIRHGETIAVQIARPGEPPAGGPGHLPMRGEIRTTQALPNGDQRSGQDNARGQQ</sequence>
<feature type="chain" id="PRO_5047436359" description="DUF5666 domain-containing protein" evidence="2">
    <location>
        <begin position="28"/>
        <end position="141"/>
    </location>
</feature>
<protein>
    <recommendedName>
        <fullName evidence="5">DUF5666 domain-containing protein</fullName>
    </recommendedName>
</protein>
<evidence type="ECO:0000256" key="1">
    <source>
        <dbReference type="SAM" id="MobiDB-lite"/>
    </source>
</evidence>
<accession>A0ABN1G5X8</accession>